<keyword evidence="4 7" id="KW-0812">Transmembrane</keyword>
<dbReference type="EMBL" id="JBHLTR010000045">
    <property type="protein sequence ID" value="MFC0560864.1"/>
    <property type="molecule type" value="Genomic_DNA"/>
</dbReference>
<feature type="transmembrane region" description="Helical" evidence="7">
    <location>
        <begin position="390"/>
        <end position="417"/>
    </location>
</feature>
<protein>
    <submittedName>
        <fullName evidence="8">BCCT family transporter</fullName>
    </submittedName>
</protein>
<feature type="transmembrane region" description="Helical" evidence="7">
    <location>
        <begin position="472"/>
        <end position="495"/>
    </location>
</feature>
<dbReference type="PANTHER" id="PTHR30047">
    <property type="entry name" value="HIGH-AFFINITY CHOLINE TRANSPORT PROTEIN-RELATED"/>
    <property type="match status" value="1"/>
</dbReference>
<evidence type="ECO:0000313" key="9">
    <source>
        <dbReference type="Proteomes" id="UP001589833"/>
    </source>
</evidence>
<dbReference type="RefSeq" id="WP_273847627.1">
    <property type="nucleotide sequence ID" value="NZ_JAQQWT010000029.1"/>
</dbReference>
<evidence type="ECO:0000256" key="1">
    <source>
        <dbReference type="ARBA" id="ARBA00004651"/>
    </source>
</evidence>
<name>A0ABV6NJB6_9BACI</name>
<feature type="transmembrane region" description="Helical" evidence="7">
    <location>
        <begin position="345"/>
        <end position="370"/>
    </location>
</feature>
<feature type="transmembrane region" description="Helical" evidence="7">
    <location>
        <begin position="47"/>
        <end position="67"/>
    </location>
</feature>
<organism evidence="8 9">
    <name type="scientific">Halalkalibacter alkalisediminis</name>
    <dbReference type="NCBI Taxonomy" id="935616"/>
    <lineage>
        <taxon>Bacteria</taxon>
        <taxon>Bacillati</taxon>
        <taxon>Bacillota</taxon>
        <taxon>Bacilli</taxon>
        <taxon>Bacillales</taxon>
        <taxon>Bacillaceae</taxon>
        <taxon>Halalkalibacter</taxon>
    </lineage>
</organism>
<feature type="transmembrane region" description="Helical" evidence="7">
    <location>
        <begin position="260"/>
        <end position="283"/>
    </location>
</feature>
<gene>
    <name evidence="8" type="ORF">ACFFH4_18045</name>
</gene>
<feature type="transmembrane region" description="Helical" evidence="7">
    <location>
        <begin position="184"/>
        <end position="206"/>
    </location>
</feature>
<feature type="transmembrane region" description="Helical" evidence="7">
    <location>
        <begin position="137"/>
        <end position="159"/>
    </location>
</feature>
<proteinExistence type="predicted"/>
<feature type="transmembrane region" description="Helical" evidence="7">
    <location>
        <begin position="315"/>
        <end position="333"/>
    </location>
</feature>
<dbReference type="PROSITE" id="PS01303">
    <property type="entry name" value="BCCT"/>
    <property type="match status" value="1"/>
</dbReference>
<evidence type="ECO:0000256" key="2">
    <source>
        <dbReference type="ARBA" id="ARBA00022448"/>
    </source>
</evidence>
<comment type="caution">
    <text evidence="8">The sequence shown here is derived from an EMBL/GenBank/DDBJ whole genome shotgun (WGS) entry which is preliminary data.</text>
</comment>
<dbReference type="Pfam" id="PF02028">
    <property type="entry name" value="BCCT"/>
    <property type="match status" value="1"/>
</dbReference>
<comment type="subcellular location">
    <subcellularLocation>
        <location evidence="1">Cell membrane</location>
        <topology evidence="1">Multi-pass membrane protein</topology>
    </subcellularLocation>
</comment>
<keyword evidence="9" id="KW-1185">Reference proteome</keyword>
<dbReference type="InterPro" id="IPR018093">
    <property type="entry name" value="BCCT_CS"/>
</dbReference>
<feature type="transmembrane region" description="Helical" evidence="7">
    <location>
        <begin position="9"/>
        <end position="27"/>
    </location>
</feature>
<keyword evidence="5 7" id="KW-1133">Transmembrane helix</keyword>
<evidence type="ECO:0000256" key="5">
    <source>
        <dbReference type="ARBA" id="ARBA00022989"/>
    </source>
</evidence>
<keyword evidence="3" id="KW-1003">Cell membrane</keyword>
<sequence>MKQPKIDKVIFWTGLIMICAISLPILISPEKTTEIFSMILGFITGRFGWLYLWVTVIFFGLLSWLAFGKYGTIKFGTAEDQPEFSFPSYLAMLFTSGIGIGLMYWGPIEWAYNYIAPPFGMEPQSVEAGDWANAYPMFHWGFTAWAIYCLPALPLAYALHVRKQSTLRISNACRGVIGKYADGLLGKVIDVIFMVGLVGGVGTSLGLGTPLIGQGVSHLLNIERTLTVDIIIVLCWTALFGTSVFLGLKKGIKRLSNVNTYLFLTLSLFVIIFGPTVFIISAFTESVGIVLQNFVRMSFYTDSIGQSGFPQGWTIFYWAWWVAYAPFMGVFVAKISKGRTIRQVILAQCIGGTLGCWLAFAILGNTSLYFEINKIVPVVNLLNESGAPAAIIAVISTLPLGTIFLLIFLVLGFIFLATTIDSSAFALASVASKELHPDQEPARWHRFFWALVLSTVAISLLYGGGLSTLQTLSVITSFPVVFILILMTVSFIKWIKEDEINRTDKQKEKLEKKVG</sequence>
<evidence type="ECO:0000313" key="8">
    <source>
        <dbReference type="EMBL" id="MFC0560864.1"/>
    </source>
</evidence>
<feature type="transmembrane region" description="Helical" evidence="7">
    <location>
        <begin position="447"/>
        <end position="466"/>
    </location>
</feature>
<dbReference type="NCBIfam" id="TIGR00842">
    <property type="entry name" value="bcct"/>
    <property type="match status" value="1"/>
</dbReference>
<feature type="transmembrane region" description="Helical" evidence="7">
    <location>
        <begin position="226"/>
        <end position="248"/>
    </location>
</feature>
<keyword evidence="6 7" id="KW-0472">Membrane</keyword>
<dbReference type="Proteomes" id="UP001589833">
    <property type="component" value="Unassembled WGS sequence"/>
</dbReference>
<dbReference type="InterPro" id="IPR000060">
    <property type="entry name" value="BCCT_transptr"/>
</dbReference>
<evidence type="ECO:0000256" key="3">
    <source>
        <dbReference type="ARBA" id="ARBA00022475"/>
    </source>
</evidence>
<dbReference type="PANTHER" id="PTHR30047:SF11">
    <property type="entry name" value="L-CARNITINE_GAMMA-BUTYROBETAINE ANTIPORTER"/>
    <property type="match status" value="1"/>
</dbReference>
<evidence type="ECO:0000256" key="6">
    <source>
        <dbReference type="ARBA" id="ARBA00023136"/>
    </source>
</evidence>
<keyword evidence="2" id="KW-0813">Transport</keyword>
<accession>A0ABV6NJB6</accession>
<evidence type="ECO:0000256" key="4">
    <source>
        <dbReference type="ARBA" id="ARBA00022692"/>
    </source>
</evidence>
<evidence type="ECO:0000256" key="7">
    <source>
        <dbReference type="SAM" id="Phobius"/>
    </source>
</evidence>
<feature type="transmembrane region" description="Helical" evidence="7">
    <location>
        <begin position="88"/>
        <end position="106"/>
    </location>
</feature>
<reference evidence="8 9" key="1">
    <citation type="submission" date="2024-09" db="EMBL/GenBank/DDBJ databases">
        <authorList>
            <person name="Sun Q."/>
            <person name="Mori K."/>
        </authorList>
    </citation>
    <scope>NUCLEOTIDE SEQUENCE [LARGE SCALE GENOMIC DNA]</scope>
    <source>
        <strain evidence="8 9">NCAIM B.02301</strain>
    </source>
</reference>